<dbReference type="EMBL" id="VLLB01000002">
    <property type="protein sequence ID" value="TWI67354.1"/>
    <property type="molecule type" value="Genomic_DNA"/>
</dbReference>
<dbReference type="InterPro" id="IPR050903">
    <property type="entry name" value="Bact_Chemotaxis_MeTrfase"/>
</dbReference>
<dbReference type="PRINTS" id="PR00996">
    <property type="entry name" value="CHERMTFRASE"/>
</dbReference>
<comment type="catalytic activity">
    <reaction evidence="1">
        <text>L-glutamyl-[protein] + S-adenosyl-L-methionine = [protein]-L-glutamate 5-O-methyl ester + S-adenosyl-L-homocysteine</text>
        <dbReference type="Rhea" id="RHEA:24452"/>
        <dbReference type="Rhea" id="RHEA-COMP:10208"/>
        <dbReference type="Rhea" id="RHEA-COMP:10311"/>
        <dbReference type="ChEBI" id="CHEBI:29973"/>
        <dbReference type="ChEBI" id="CHEBI:57856"/>
        <dbReference type="ChEBI" id="CHEBI:59789"/>
        <dbReference type="ChEBI" id="CHEBI:82795"/>
        <dbReference type="EC" id="2.1.1.80"/>
    </reaction>
</comment>
<dbReference type="InterPro" id="IPR036804">
    <property type="entry name" value="CheR_N_sf"/>
</dbReference>
<dbReference type="SUPFAM" id="SSF53335">
    <property type="entry name" value="S-adenosyl-L-methionine-dependent methyltransferases"/>
    <property type="match status" value="1"/>
</dbReference>
<dbReference type="InterPro" id="IPR000780">
    <property type="entry name" value="CheR_MeTrfase"/>
</dbReference>
<dbReference type="GO" id="GO:0032259">
    <property type="term" value="P:methylation"/>
    <property type="evidence" value="ECO:0007669"/>
    <property type="project" value="UniProtKB-KW"/>
</dbReference>
<organism evidence="7 8">
    <name type="scientific">Pseudoduganella lurida</name>
    <dbReference type="NCBI Taxonomy" id="1036180"/>
    <lineage>
        <taxon>Bacteria</taxon>
        <taxon>Pseudomonadati</taxon>
        <taxon>Pseudomonadota</taxon>
        <taxon>Betaproteobacteria</taxon>
        <taxon>Burkholderiales</taxon>
        <taxon>Oxalobacteraceae</taxon>
        <taxon>Telluria group</taxon>
        <taxon>Pseudoduganella</taxon>
    </lineage>
</organism>
<dbReference type="PROSITE" id="PS50123">
    <property type="entry name" value="CHER"/>
    <property type="match status" value="1"/>
</dbReference>
<sequence>MMERDSLQDLAGDSLAAMISLVKEHTGIAMDERKGVLLQGRLRPRIRALGLAGYRAYIDHVKKGAEVPAFISLVTTNDTAFFRTPVVWDYLAGDFLPAWLRDQGSQTLRIWSAAAATGEEAYSLAMLCVDFQQANPAFRFRIDATDISPDALAVAQAARYQGRSVQRFESDRPAQFARHMVADESSWAVRPDVTRHVRFASHHLLRERSRSTYDLILLRNVLMYFTDDDQLRALTGVSAALAPHGRLVLGEQDSLTRLAVPFRLVKPHVYELSGK</sequence>
<evidence type="ECO:0000256" key="3">
    <source>
        <dbReference type="ARBA" id="ARBA00022603"/>
    </source>
</evidence>
<evidence type="ECO:0000313" key="7">
    <source>
        <dbReference type="EMBL" id="TWI67354.1"/>
    </source>
</evidence>
<keyword evidence="8" id="KW-1185">Reference proteome</keyword>
<comment type="caution">
    <text evidence="7">The sequence shown here is derived from an EMBL/GenBank/DDBJ whole genome shotgun (WGS) entry which is preliminary data.</text>
</comment>
<dbReference type="Pfam" id="PF03705">
    <property type="entry name" value="CheR_N"/>
    <property type="match status" value="1"/>
</dbReference>
<dbReference type="SUPFAM" id="SSF47757">
    <property type="entry name" value="Chemotaxis receptor methyltransferase CheR, N-terminal domain"/>
    <property type="match status" value="1"/>
</dbReference>
<dbReference type="GO" id="GO:0008983">
    <property type="term" value="F:protein-glutamate O-methyltransferase activity"/>
    <property type="evidence" value="ECO:0007669"/>
    <property type="project" value="UniProtKB-EC"/>
</dbReference>
<keyword evidence="5" id="KW-0949">S-adenosyl-L-methionine</keyword>
<dbReference type="Proteomes" id="UP000318431">
    <property type="component" value="Unassembled WGS sequence"/>
</dbReference>
<accession>A0A562RFK0</accession>
<dbReference type="InterPro" id="IPR022641">
    <property type="entry name" value="CheR_N"/>
</dbReference>
<dbReference type="InterPro" id="IPR022642">
    <property type="entry name" value="CheR_C"/>
</dbReference>
<evidence type="ECO:0000256" key="2">
    <source>
        <dbReference type="ARBA" id="ARBA00012534"/>
    </source>
</evidence>
<name>A0A562RFK0_9BURK</name>
<dbReference type="PANTHER" id="PTHR24422:SF19">
    <property type="entry name" value="CHEMOTAXIS PROTEIN METHYLTRANSFERASE"/>
    <property type="match status" value="1"/>
</dbReference>
<keyword evidence="3 7" id="KW-0489">Methyltransferase</keyword>
<evidence type="ECO:0000256" key="1">
    <source>
        <dbReference type="ARBA" id="ARBA00001541"/>
    </source>
</evidence>
<protein>
    <recommendedName>
        <fullName evidence="2">protein-glutamate O-methyltransferase</fullName>
        <ecNumber evidence="2">2.1.1.80</ecNumber>
    </recommendedName>
</protein>
<dbReference type="AlphaFoldDB" id="A0A562RFK0"/>
<dbReference type="Gene3D" id="1.10.155.10">
    <property type="entry name" value="Chemotaxis receptor methyltransferase CheR, N-terminal domain"/>
    <property type="match status" value="1"/>
</dbReference>
<proteinExistence type="predicted"/>
<feature type="domain" description="CheR-type methyltransferase" evidence="6">
    <location>
        <begin position="21"/>
        <end position="275"/>
    </location>
</feature>
<dbReference type="Pfam" id="PF01739">
    <property type="entry name" value="CheR"/>
    <property type="match status" value="1"/>
</dbReference>
<dbReference type="InterPro" id="IPR029063">
    <property type="entry name" value="SAM-dependent_MTases_sf"/>
</dbReference>
<evidence type="ECO:0000256" key="5">
    <source>
        <dbReference type="ARBA" id="ARBA00022691"/>
    </source>
</evidence>
<keyword evidence="4 7" id="KW-0808">Transferase</keyword>
<dbReference type="PANTHER" id="PTHR24422">
    <property type="entry name" value="CHEMOTAXIS PROTEIN METHYLTRANSFERASE"/>
    <property type="match status" value="1"/>
</dbReference>
<dbReference type="EC" id="2.1.1.80" evidence="2"/>
<gene>
    <name evidence="7" type="ORF">IP91_01467</name>
</gene>
<reference evidence="7 8" key="1">
    <citation type="journal article" date="2015" name="Stand. Genomic Sci.">
        <title>Genomic Encyclopedia of Bacterial and Archaeal Type Strains, Phase III: the genomes of soil and plant-associated and newly described type strains.</title>
        <authorList>
            <person name="Whitman W.B."/>
            <person name="Woyke T."/>
            <person name="Klenk H.P."/>
            <person name="Zhou Y."/>
            <person name="Lilburn T.G."/>
            <person name="Beck B.J."/>
            <person name="De Vos P."/>
            <person name="Vandamme P."/>
            <person name="Eisen J.A."/>
            <person name="Garrity G."/>
            <person name="Hugenholtz P."/>
            <person name="Kyrpides N.C."/>
        </authorList>
    </citation>
    <scope>NUCLEOTIDE SEQUENCE [LARGE SCALE GENOMIC DNA]</scope>
    <source>
        <strain evidence="7 8">CGMCC 1.10822</strain>
    </source>
</reference>
<dbReference type="Gene3D" id="3.40.50.150">
    <property type="entry name" value="Vaccinia Virus protein VP39"/>
    <property type="match status" value="1"/>
</dbReference>
<evidence type="ECO:0000256" key="4">
    <source>
        <dbReference type="ARBA" id="ARBA00022679"/>
    </source>
</evidence>
<dbReference type="SMART" id="SM00138">
    <property type="entry name" value="MeTrc"/>
    <property type="match status" value="1"/>
</dbReference>
<evidence type="ECO:0000313" key="8">
    <source>
        <dbReference type="Proteomes" id="UP000318431"/>
    </source>
</evidence>
<evidence type="ECO:0000259" key="6">
    <source>
        <dbReference type="PROSITE" id="PS50123"/>
    </source>
</evidence>